<dbReference type="RefSeq" id="WP_120241896.1">
    <property type="nucleotide sequence ID" value="NZ_CANNEC010000021.1"/>
</dbReference>
<protein>
    <submittedName>
        <fullName evidence="1">Uncharacterized protein</fullName>
    </submittedName>
</protein>
<evidence type="ECO:0000313" key="1">
    <source>
        <dbReference type="EMBL" id="RKD94065.1"/>
    </source>
</evidence>
<sequence length="198" mass="23415">MRVLFILVAILISNELVYSQNNDNSFKLTRDIGRFSELMTELDTIIVYSNMSICHSERYEKDVITKKNDSVFIQVSINDDFDGIAHYERRLYEYDNSDTLNFETIYSKLKNHSISNHQSTLRFEIIYNQSDTLSLFTFGLMDALKVSEYITKIKNQIYNDKDYYKPLLMPKEPVRLPDSSKNDLIHFDELENLFEDEK</sequence>
<organism evidence="1 2">
    <name type="scientific">Marinifilum flexuosum</name>
    <dbReference type="NCBI Taxonomy" id="1117708"/>
    <lineage>
        <taxon>Bacteria</taxon>
        <taxon>Pseudomonadati</taxon>
        <taxon>Bacteroidota</taxon>
        <taxon>Bacteroidia</taxon>
        <taxon>Marinilabiliales</taxon>
        <taxon>Marinifilaceae</taxon>
    </lineage>
</organism>
<dbReference type="EMBL" id="RAPQ01000015">
    <property type="protein sequence ID" value="RKD94065.1"/>
    <property type="molecule type" value="Genomic_DNA"/>
</dbReference>
<comment type="caution">
    <text evidence="1">The sequence shown here is derived from an EMBL/GenBank/DDBJ whole genome shotgun (WGS) entry which is preliminary data.</text>
</comment>
<evidence type="ECO:0000313" key="2">
    <source>
        <dbReference type="Proteomes" id="UP000284531"/>
    </source>
</evidence>
<name>A0A419WFA1_9BACT</name>
<dbReference type="Proteomes" id="UP000284531">
    <property type="component" value="Unassembled WGS sequence"/>
</dbReference>
<proteinExistence type="predicted"/>
<accession>A0A419WFA1</accession>
<dbReference type="AlphaFoldDB" id="A0A419WFA1"/>
<gene>
    <name evidence="1" type="ORF">BXY64_4228</name>
</gene>
<reference evidence="1 2" key="1">
    <citation type="submission" date="2018-09" db="EMBL/GenBank/DDBJ databases">
        <title>Genomic Encyclopedia of Archaeal and Bacterial Type Strains, Phase II (KMG-II): from individual species to whole genera.</title>
        <authorList>
            <person name="Goeker M."/>
        </authorList>
    </citation>
    <scope>NUCLEOTIDE SEQUENCE [LARGE SCALE GENOMIC DNA]</scope>
    <source>
        <strain evidence="1 2">DSM 21950</strain>
    </source>
</reference>
<dbReference type="OrthoDB" id="1162594at2"/>
<keyword evidence="2" id="KW-1185">Reference proteome</keyword>